<organism evidence="1 3">
    <name type="scientific">Pseudomonas putida</name>
    <name type="common">Arthrobacter siderocapsulatus</name>
    <dbReference type="NCBI Taxonomy" id="303"/>
    <lineage>
        <taxon>Bacteria</taxon>
        <taxon>Pseudomonadati</taxon>
        <taxon>Pseudomonadota</taxon>
        <taxon>Gammaproteobacteria</taxon>
        <taxon>Pseudomonadales</taxon>
        <taxon>Pseudomonadaceae</taxon>
        <taxon>Pseudomonas</taxon>
    </lineage>
</organism>
<geneLocation type="plasmid" evidence="1">
    <name>pKF715B</name>
</geneLocation>
<dbReference type="EMBL" id="MING01000087">
    <property type="protein sequence ID" value="POF99869.1"/>
    <property type="molecule type" value="Genomic_DNA"/>
</dbReference>
<dbReference type="Proteomes" id="UP000218731">
    <property type="component" value="Plasmid pKF715B"/>
</dbReference>
<accession>A0A1L7NP77</accession>
<protein>
    <submittedName>
        <fullName evidence="1">Uncharacterized protein</fullName>
    </submittedName>
</protein>
<dbReference type="EMBL" id="AP015031">
    <property type="protein sequence ID" value="BAW27286.1"/>
    <property type="molecule type" value="Genomic_DNA"/>
</dbReference>
<geneLocation type="plasmid" evidence="3">
    <name>pkf715b dna</name>
</geneLocation>
<evidence type="ECO:0000313" key="2">
    <source>
        <dbReference type="EMBL" id="POF99869.1"/>
    </source>
</evidence>
<reference evidence="2 4" key="3">
    <citation type="submission" date="2018-03" db="EMBL/GenBank/DDBJ databases">
        <title>Draft genome of Pseudomonas putida strain KH-18-2.</title>
        <authorList>
            <person name="Yoshizawa S."/>
            <person name="Khan N.H."/>
            <person name="Nishimura M."/>
            <person name="Chiura H.X."/>
            <person name="Ogura Y."/>
            <person name="Hayashi T."/>
            <person name="Kogure K."/>
        </authorList>
    </citation>
    <scope>NUCLEOTIDE SEQUENCE [LARGE SCALE GENOMIC DNA]</scope>
    <source>
        <strain evidence="2 4">KH-18-2</strain>
    </source>
</reference>
<reference evidence="1 3" key="1">
    <citation type="submission" date="2015-11" db="EMBL/GenBank/DDBJ databases">
        <title>Complete genome sequencing of a biphenyl-degrading bacterium, Pseudomonas putida KF715 (=NBRC110667).</title>
        <authorList>
            <person name="Suenaga H."/>
            <person name="Fujihara N."/>
            <person name="Watanabe T."/>
            <person name="Hirose J."/>
            <person name="Kimura N."/>
            <person name="Yamazoe A."/>
            <person name="Hosoyama A."/>
            <person name="Shimodaira J."/>
            <person name="Furukawa K."/>
        </authorList>
    </citation>
    <scope>NUCLEOTIDE SEQUENCE [LARGE SCALE GENOMIC DNA]</scope>
    <source>
        <strain evidence="1 3">KF715</strain>
        <plasmid evidence="1">pKF715B</plasmid>
        <plasmid evidence="3">Plasmid pkf715b dna</plasmid>
    </source>
</reference>
<dbReference type="RefSeq" id="WP_004577229.1">
    <property type="nucleotide sequence ID" value="NZ_AP015031.1"/>
</dbReference>
<evidence type="ECO:0000313" key="3">
    <source>
        <dbReference type="Proteomes" id="UP000218731"/>
    </source>
</evidence>
<proteinExistence type="predicted"/>
<dbReference type="AlphaFoldDB" id="A0A1L7NP77"/>
<reference evidence="2 4" key="2">
    <citation type="submission" date="2016-08" db="EMBL/GenBank/DDBJ databases">
        <authorList>
            <person name="Seilhamer J.J."/>
        </authorList>
    </citation>
    <scope>NUCLEOTIDE SEQUENCE [LARGE SCALE GENOMIC DNA]</scope>
    <source>
        <strain evidence="2 4">KH-18-2</strain>
    </source>
</reference>
<dbReference type="Proteomes" id="UP000237378">
    <property type="component" value="Unassembled WGS sequence"/>
</dbReference>
<name>A0A1L7NP77_PSEPU</name>
<sequence length="160" mass="18995">MVGSDLTRDHQNASNFLKEIWPVKVTFREKKFFVSAEDPYNSIVQLDIEFIRLIRNRAGMPTARPWNAYHPHWTFTPEIQAWENEIVRMAGCLAEMPIFGFMSERDFDFYHHVEEGNLVFHDESTEALHIFVQMLERFDDFLTHYKGPQQSAYGSSHYRF</sequence>
<evidence type="ECO:0000313" key="4">
    <source>
        <dbReference type="Proteomes" id="UP000237378"/>
    </source>
</evidence>
<evidence type="ECO:0000313" key="1">
    <source>
        <dbReference type="EMBL" id="BAW27286.1"/>
    </source>
</evidence>
<gene>
    <name evidence="2" type="ORF">BGP82_28785</name>
    <name evidence="1" type="ORF">KF715C_pB1800</name>
</gene>
<keyword evidence="1" id="KW-0614">Plasmid</keyword>